<dbReference type="PROSITE" id="PS50966">
    <property type="entry name" value="ZF_SWIM"/>
    <property type="match status" value="1"/>
</dbReference>
<dbReference type="AlphaFoldDB" id="M3JZK0"/>
<evidence type="ECO:0000256" key="1">
    <source>
        <dbReference type="PROSITE-ProRule" id="PRU00325"/>
    </source>
</evidence>
<keyword evidence="4" id="KW-1185">Reference proteome</keyword>
<dbReference type="EMBL" id="AOGT01001110">
    <property type="protein sequence ID" value="EMG48450.1"/>
    <property type="molecule type" value="Genomic_DNA"/>
</dbReference>
<comment type="caution">
    <text evidence="3">The sequence shown here is derived from an EMBL/GenBank/DDBJ whole genome shotgun (WGS) entry which is preliminary data.</text>
</comment>
<evidence type="ECO:0000259" key="2">
    <source>
        <dbReference type="PROSITE" id="PS50966"/>
    </source>
</evidence>
<dbReference type="OrthoDB" id="3247294at2759"/>
<name>M3JZK0_CANMX</name>
<gene>
    <name evidence="3" type="ORF">G210_0982</name>
</gene>
<organism evidence="3 4">
    <name type="scientific">Candida maltosa (strain Xu316)</name>
    <name type="common">Yeast</name>
    <dbReference type="NCBI Taxonomy" id="1245528"/>
    <lineage>
        <taxon>Eukaryota</taxon>
        <taxon>Fungi</taxon>
        <taxon>Dikarya</taxon>
        <taxon>Ascomycota</taxon>
        <taxon>Saccharomycotina</taxon>
        <taxon>Pichiomycetes</taxon>
        <taxon>Debaryomycetaceae</taxon>
        <taxon>Candida/Lodderomyces clade</taxon>
        <taxon>Candida</taxon>
    </lineage>
</organism>
<dbReference type="STRING" id="1245528.M3JZK0"/>
<keyword evidence="1" id="KW-0479">Metal-binding</keyword>
<dbReference type="InterPro" id="IPR007527">
    <property type="entry name" value="Znf_SWIM"/>
</dbReference>
<keyword evidence="1" id="KW-0862">Zinc</keyword>
<reference evidence="3 4" key="1">
    <citation type="submission" date="2013-02" db="EMBL/GenBank/DDBJ databases">
        <title>Genome sequence of Candida maltosa Xu316, a potential industrial strain for xylitol and ethanol production.</title>
        <authorList>
            <person name="Yu J."/>
            <person name="Wang Q."/>
            <person name="Geng X."/>
            <person name="Bao W."/>
            <person name="He P."/>
            <person name="Cai J."/>
        </authorList>
    </citation>
    <scope>NUCLEOTIDE SEQUENCE [LARGE SCALE GENOMIC DNA]</scope>
    <source>
        <strain evidence="4">Xu316</strain>
    </source>
</reference>
<proteinExistence type="predicted"/>
<feature type="domain" description="SWIM-type" evidence="2">
    <location>
        <begin position="588"/>
        <end position="623"/>
    </location>
</feature>
<dbReference type="HOGENOM" id="CLU_331486_0_0_1"/>
<dbReference type="GO" id="GO:0008270">
    <property type="term" value="F:zinc ion binding"/>
    <property type="evidence" value="ECO:0007669"/>
    <property type="project" value="UniProtKB-KW"/>
</dbReference>
<sequence length="864" mass="100125">MASQDELPVVDYNVMRSVYPERLINFLTSTDFFETWPNININWKRTFLNPASDEVYFERLKSKSYRQLLYSEKYLNMILNDDIPVQFRLHKLLYPEALPDDITKEEEKIYFENADECFSWLKVMATRYGYMHHKTPRVVSYDWSVTYRCCCSGIYRGKSASPRTKKVGCKSHITARKDNSGVISATYVWRHTNHSIFDEKDTFLPESMENWAHSMKEEEEGFYVKYRTNIVVDDDSSGKVPCFSFTMQSDLQRKIMKEYGSVVTMDITRCGTSTAKKDERIYLLTLMVFDYITGNGYPISLSVINSDSDAVIATALIDLISVGLNPTTMLIDCSATQVSAVKIAFSKNIPLVDFTGAEAVISSPSKISDFSDKYNPTIPNINYCLLHVDKNFQDKLKRYFTTTDEHQALLTGWYWVLREFLYDLMFTRDGSLLMGKITNIYEQVKKFQAESPTSTIRGKMTRLTNQYLNPWIDDLKYWCDACFVSDLSMRYNNLLESYHDTMNTQFFAADTKRRLDMIIYLLAKKIIPFFKNQHESVLMGITPRVNNNYELQQNSIADAIPERLVPFMVDFKSPTIADVQSMDGDQYYRVEFVDQLTANCSCASNRTQTMFCMHMFLFLRATKLQKSEEEIQAVQNQFNSGARESNTYSDIIPNRERSLIGLQSTLTHQDDTNDGEDTYANYLSEEVIADESAMDLDNEFHYDEDITTEFDQYSDIPNMEEENLQKSAQPLITNGNDANGVPRDLHFNAVRVEASPKPGSLKRRYPQDIANIYNVIHDTNIVATQHVNARNLTTDDLEARKLEARILEFEDYKRRLLNVLSNPMFAEHIMEPENRHVLDDLIRCFHSSEAYLAGVKRRRRRKSI</sequence>
<evidence type="ECO:0000313" key="4">
    <source>
        <dbReference type="Proteomes" id="UP000011777"/>
    </source>
</evidence>
<protein>
    <recommendedName>
        <fullName evidence="2">SWIM-type domain-containing protein</fullName>
    </recommendedName>
</protein>
<keyword evidence="1" id="KW-0863">Zinc-finger</keyword>
<evidence type="ECO:0000313" key="3">
    <source>
        <dbReference type="EMBL" id="EMG48450.1"/>
    </source>
</evidence>
<accession>M3JZK0</accession>
<dbReference type="Proteomes" id="UP000011777">
    <property type="component" value="Unassembled WGS sequence"/>
</dbReference>